<evidence type="ECO:0000259" key="18">
    <source>
        <dbReference type="Pfam" id="PF02896"/>
    </source>
</evidence>
<comment type="pathway">
    <text evidence="3 15">Carbohydrate biosynthesis; gluconeogenesis.</text>
</comment>
<dbReference type="PROSITE" id="PS00370">
    <property type="entry name" value="PEP_ENZYMES_PHOS_SITE"/>
    <property type="match status" value="1"/>
</dbReference>
<evidence type="ECO:0000256" key="15">
    <source>
        <dbReference type="PIRNR" id="PIRNR000854"/>
    </source>
</evidence>
<feature type="domain" description="PEP-utilising enzyme mobile" evidence="16">
    <location>
        <begin position="392"/>
        <end position="460"/>
    </location>
</feature>
<dbReference type="UniPathway" id="UPA00138"/>
<dbReference type="PIRSF" id="PIRSF000854">
    <property type="entry name" value="PEP_synthase"/>
    <property type="match status" value="1"/>
</dbReference>
<evidence type="ECO:0000256" key="7">
    <source>
        <dbReference type="ARBA" id="ARBA00022679"/>
    </source>
</evidence>
<evidence type="ECO:0000256" key="2">
    <source>
        <dbReference type="ARBA" id="ARBA00002988"/>
    </source>
</evidence>
<comment type="caution">
    <text evidence="19">The sequence shown here is derived from an EMBL/GenBank/DDBJ whole genome shotgun (WGS) entry which is preliminary data.</text>
</comment>
<evidence type="ECO:0000256" key="14">
    <source>
        <dbReference type="ARBA" id="ARBA00047700"/>
    </source>
</evidence>
<comment type="similarity">
    <text evidence="4 15">Belongs to the PEP-utilizing enzyme family.</text>
</comment>
<dbReference type="Gene3D" id="3.30.1490.20">
    <property type="entry name" value="ATP-grasp fold, A domain"/>
    <property type="match status" value="1"/>
</dbReference>
<dbReference type="InterPro" id="IPR000121">
    <property type="entry name" value="PEP_util_C"/>
</dbReference>
<dbReference type="GO" id="GO:0005524">
    <property type="term" value="F:ATP binding"/>
    <property type="evidence" value="ECO:0007669"/>
    <property type="project" value="UniProtKB-KW"/>
</dbReference>
<comment type="function">
    <text evidence="2 15">Catalyzes the phosphorylation of pyruvate to phosphoenolpyruvate.</text>
</comment>
<comment type="catalytic activity">
    <reaction evidence="14 15">
        <text>pyruvate + ATP + H2O = phosphoenolpyruvate + AMP + phosphate + 2 H(+)</text>
        <dbReference type="Rhea" id="RHEA:11364"/>
        <dbReference type="ChEBI" id="CHEBI:15361"/>
        <dbReference type="ChEBI" id="CHEBI:15377"/>
        <dbReference type="ChEBI" id="CHEBI:15378"/>
        <dbReference type="ChEBI" id="CHEBI:30616"/>
        <dbReference type="ChEBI" id="CHEBI:43474"/>
        <dbReference type="ChEBI" id="CHEBI:58702"/>
        <dbReference type="ChEBI" id="CHEBI:456215"/>
        <dbReference type="EC" id="2.7.9.2"/>
    </reaction>
</comment>
<dbReference type="InterPro" id="IPR015813">
    <property type="entry name" value="Pyrv/PenolPyrv_kinase-like_dom"/>
</dbReference>
<dbReference type="FunFam" id="3.30.1490.20:FF:000010">
    <property type="entry name" value="Phosphoenolpyruvate synthase"/>
    <property type="match status" value="1"/>
</dbReference>
<keyword evidence="12 15" id="KW-0460">Magnesium</keyword>
<dbReference type="InterPro" id="IPR008279">
    <property type="entry name" value="PEP-util_enz_mobile_dom"/>
</dbReference>
<evidence type="ECO:0000256" key="12">
    <source>
        <dbReference type="ARBA" id="ARBA00022842"/>
    </source>
</evidence>
<dbReference type="FunFam" id="3.30.470.20:FF:000017">
    <property type="entry name" value="Phosphoenolpyruvate synthase"/>
    <property type="match status" value="1"/>
</dbReference>
<keyword evidence="19" id="KW-0670">Pyruvate</keyword>
<evidence type="ECO:0000259" key="17">
    <source>
        <dbReference type="Pfam" id="PF01326"/>
    </source>
</evidence>
<evidence type="ECO:0000259" key="16">
    <source>
        <dbReference type="Pfam" id="PF00391"/>
    </source>
</evidence>
<dbReference type="InterPro" id="IPR006319">
    <property type="entry name" value="PEP_synth"/>
</dbReference>
<dbReference type="PROSITE" id="PS00742">
    <property type="entry name" value="PEP_ENZYMES_2"/>
    <property type="match status" value="1"/>
</dbReference>
<keyword evidence="7 15" id="KW-0808">Transferase</keyword>
<evidence type="ECO:0000256" key="5">
    <source>
        <dbReference type="ARBA" id="ARBA00011996"/>
    </source>
</evidence>
<sequence>MSLSFTKLFSQVDIEDVSEVGGKNASLGEMIKNLKPKGVLIPEGYIVTASSYRFFLKETGLDNFIKDTLRNLNTRNLDDLIKKGKTIREKVAETDFPLKLREAIKKAHDQAETRFGKDVDFAVRSSATAEDLPGASFAGEHETYLNIRGYENTLKAIKMAMASLFTSRAISYRTDKGFDHMKMALSVGIQKMIRSDLACSGVMFTLDTESGFPNVIIINGSWGLGEMIVQGQVTPDEFLVFKPTLNKPTSKHLYHPLLSKTTGSKLKKMIYADNPPTKTIATTQKEQESFCISDEEILKLASWGALIENHYSKKYGKWTPMDIEWAKDGHDGKLYIVQARPETVQSVKDRSKIQEYIRIEEGEQILTGASVGSKIANGKTRVILDVKDIKQFQKGEILITPITDPDWEPVMKIAAGIITDKGGRTSHAAIVSRELGIPCIVGSEMATSKIKTGDEITIDTTGSEGIVFKGFLKFRIEEHDINKFPRLKTHVMLNIATPDTAFEKSFLPNDGVGLAREEFIIASDIGIHPMALVNYDKLPKDLQSEIDSKTKVFNKKTDFYIEKLASGIAKIAAAFYPKPVILRFSDFKTNEYRSLLGGELFEPKEENPMIGWRGASRYYDPNFAPAFELELKAIKKVRDEFGLENVAVMIPFCRTVEEGKKVIKQMELSGLSRKKSKSLKIYMMCEIPGNVVLADQFLKVFDGMSIGSNDLAQLTLGIDRDGNEKIRSISNENDQAVKSLISEVIKKCKASGKYVGICGQAPSDYPEFTEFLVKEGIESISLNPDTVIKTTFLIYKTEHNL</sequence>
<evidence type="ECO:0000256" key="10">
    <source>
        <dbReference type="ARBA" id="ARBA00022777"/>
    </source>
</evidence>
<dbReference type="InterPro" id="IPR013815">
    <property type="entry name" value="ATP_grasp_subdomain_1"/>
</dbReference>
<dbReference type="PANTHER" id="PTHR43030:SF1">
    <property type="entry name" value="PHOSPHOENOLPYRUVATE SYNTHASE"/>
    <property type="match status" value="1"/>
</dbReference>
<dbReference type="Proteomes" id="UP000177042">
    <property type="component" value="Unassembled WGS sequence"/>
</dbReference>
<dbReference type="InterPro" id="IPR023151">
    <property type="entry name" value="PEP_util_CS"/>
</dbReference>
<dbReference type="GO" id="GO:0008986">
    <property type="term" value="F:pyruvate, water dikinase activity"/>
    <property type="evidence" value="ECO:0007669"/>
    <property type="project" value="UniProtKB-EC"/>
</dbReference>
<evidence type="ECO:0000256" key="3">
    <source>
        <dbReference type="ARBA" id="ARBA00004742"/>
    </source>
</evidence>
<protein>
    <recommendedName>
        <fullName evidence="6 15">Phosphoenolpyruvate synthase</fullName>
        <shortName evidence="15">PEP synthase</shortName>
        <ecNumber evidence="5 15">2.7.9.2</ecNumber>
    </recommendedName>
    <alternativeName>
        <fullName evidence="13 15">Pyruvate, water dikinase</fullName>
    </alternativeName>
</protein>
<dbReference type="EC" id="2.7.9.2" evidence="5 15"/>
<dbReference type="AlphaFoldDB" id="A0A1F5JD61"/>
<dbReference type="InterPro" id="IPR040442">
    <property type="entry name" value="Pyrv_kinase-like_dom_sf"/>
</dbReference>
<evidence type="ECO:0000256" key="13">
    <source>
        <dbReference type="ARBA" id="ARBA00033470"/>
    </source>
</evidence>
<keyword evidence="11 15" id="KW-0067">ATP-binding</keyword>
<accession>A0A1F5JD61</accession>
<dbReference type="EMBL" id="MFCX01000007">
    <property type="protein sequence ID" value="OGE26605.1"/>
    <property type="molecule type" value="Genomic_DNA"/>
</dbReference>
<dbReference type="PANTHER" id="PTHR43030">
    <property type="entry name" value="PHOSPHOENOLPYRUVATE SYNTHASE"/>
    <property type="match status" value="1"/>
</dbReference>
<dbReference type="Pfam" id="PF00391">
    <property type="entry name" value="PEP-utilizers"/>
    <property type="match status" value="1"/>
</dbReference>
<feature type="domain" description="PEP-utilising enzyme C-terminal" evidence="18">
    <location>
        <begin position="487"/>
        <end position="796"/>
    </location>
</feature>
<dbReference type="InterPro" id="IPR036637">
    <property type="entry name" value="Phosphohistidine_dom_sf"/>
</dbReference>
<dbReference type="SUPFAM" id="SSF51621">
    <property type="entry name" value="Phosphoenolpyruvate/pyruvate domain"/>
    <property type="match status" value="1"/>
</dbReference>
<dbReference type="InterPro" id="IPR018274">
    <property type="entry name" value="PEP_util_AS"/>
</dbReference>
<gene>
    <name evidence="19" type="ORF">A3C26_04360</name>
</gene>
<keyword evidence="9 15" id="KW-0547">Nucleotide-binding</keyword>
<evidence type="ECO:0000256" key="9">
    <source>
        <dbReference type="ARBA" id="ARBA00022741"/>
    </source>
</evidence>
<dbReference type="Gene3D" id="3.30.470.20">
    <property type="entry name" value="ATP-grasp fold, B domain"/>
    <property type="match status" value="1"/>
</dbReference>
<evidence type="ECO:0000313" key="20">
    <source>
        <dbReference type="Proteomes" id="UP000177042"/>
    </source>
</evidence>
<comment type="cofactor">
    <cofactor evidence="1 15">
        <name>Mg(2+)</name>
        <dbReference type="ChEBI" id="CHEBI:18420"/>
    </cofactor>
</comment>
<keyword evidence="8 15" id="KW-0479">Metal-binding</keyword>
<name>A0A1F5JD61_9BACT</name>
<organism evidence="19 20">
    <name type="scientific">Candidatus Daviesbacteria bacterium RIFCSPHIGHO2_02_FULL_39_12</name>
    <dbReference type="NCBI Taxonomy" id="1797770"/>
    <lineage>
        <taxon>Bacteria</taxon>
        <taxon>Candidatus Daviesiibacteriota</taxon>
    </lineage>
</organism>
<dbReference type="Gene3D" id="3.20.20.60">
    <property type="entry name" value="Phosphoenolpyruvate-binding domains"/>
    <property type="match status" value="1"/>
</dbReference>
<dbReference type="Pfam" id="PF02896">
    <property type="entry name" value="PEP-utilizers_C"/>
    <property type="match status" value="1"/>
</dbReference>
<evidence type="ECO:0000256" key="6">
    <source>
        <dbReference type="ARBA" id="ARBA00021623"/>
    </source>
</evidence>
<evidence type="ECO:0000313" key="19">
    <source>
        <dbReference type="EMBL" id="OGE26605.1"/>
    </source>
</evidence>
<evidence type="ECO:0000256" key="8">
    <source>
        <dbReference type="ARBA" id="ARBA00022723"/>
    </source>
</evidence>
<evidence type="ECO:0000256" key="1">
    <source>
        <dbReference type="ARBA" id="ARBA00001946"/>
    </source>
</evidence>
<dbReference type="SUPFAM" id="SSF52009">
    <property type="entry name" value="Phosphohistidine domain"/>
    <property type="match status" value="1"/>
</dbReference>
<dbReference type="Pfam" id="PF01326">
    <property type="entry name" value="PPDK_N"/>
    <property type="match status" value="1"/>
</dbReference>
<dbReference type="NCBIfam" id="NF005057">
    <property type="entry name" value="PRK06464.1"/>
    <property type="match status" value="1"/>
</dbReference>
<feature type="domain" description="Pyruvate phosphate dikinase AMP/ATP-binding" evidence="17">
    <location>
        <begin position="18"/>
        <end position="356"/>
    </location>
</feature>
<evidence type="ECO:0000256" key="4">
    <source>
        <dbReference type="ARBA" id="ARBA00007837"/>
    </source>
</evidence>
<keyword evidence="10 15" id="KW-0418">Kinase</keyword>
<proteinExistence type="inferred from homology"/>
<dbReference type="NCBIfam" id="TIGR01418">
    <property type="entry name" value="PEP_synth"/>
    <property type="match status" value="1"/>
</dbReference>
<reference evidence="19 20" key="1">
    <citation type="journal article" date="2016" name="Nat. Commun.">
        <title>Thousands of microbial genomes shed light on interconnected biogeochemical processes in an aquifer system.</title>
        <authorList>
            <person name="Anantharaman K."/>
            <person name="Brown C.T."/>
            <person name="Hug L.A."/>
            <person name="Sharon I."/>
            <person name="Castelle C.J."/>
            <person name="Probst A.J."/>
            <person name="Thomas B.C."/>
            <person name="Singh A."/>
            <person name="Wilkins M.J."/>
            <person name="Karaoz U."/>
            <person name="Brodie E.L."/>
            <person name="Williams K.H."/>
            <person name="Hubbard S.S."/>
            <person name="Banfield J.F."/>
        </authorList>
    </citation>
    <scope>NUCLEOTIDE SEQUENCE [LARGE SCALE GENOMIC DNA]</scope>
</reference>
<dbReference type="GO" id="GO:0046872">
    <property type="term" value="F:metal ion binding"/>
    <property type="evidence" value="ECO:0007669"/>
    <property type="project" value="UniProtKB-KW"/>
</dbReference>
<dbReference type="Gene3D" id="3.50.30.10">
    <property type="entry name" value="Phosphohistidine domain"/>
    <property type="match status" value="1"/>
</dbReference>
<dbReference type="InterPro" id="IPR002192">
    <property type="entry name" value="PPDK_AMP/ATP-bd"/>
</dbReference>
<dbReference type="GO" id="GO:0006094">
    <property type="term" value="P:gluconeogenesis"/>
    <property type="evidence" value="ECO:0007669"/>
    <property type="project" value="UniProtKB-UniPathway"/>
</dbReference>
<dbReference type="SUPFAM" id="SSF56059">
    <property type="entry name" value="Glutathione synthetase ATP-binding domain-like"/>
    <property type="match status" value="1"/>
</dbReference>
<evidence type="ECO:0000256" key="11">
    <source>
        <dbReference type="ARBA" id="ARBA00022840"/>
    </source>
</evidence>